<keyword evidence="5" id="KW-0378">Hydrolase</keyword>
<evidence type="ECO:0000256" key="4">
    <source>
        <dbReference type="ARBA" id="ARBA00022692"/>
    </source>
</evidence>
<sequence length="187" mass="21578">MTRKIAKHIIDWEDKKRNYSDEEKIVLQYGIELFLNSAIKTILYIIGAIIIGRVKETLFALVIWCIIRKQSGGRHAKKDFVCFVISGSAIFFPVMVSSALKLTLKMIVISVIVINLIYMLYAPYDEYFYAEERKNEKKIAKYKSIVCSNFALIIGYLCETKYLNIAIIILLEQGGLIIHREKGDRNE</sequence>
<evidence type="ECO:0000256" key="6">
    <source>
        <dbReference type="ARBA" id="ARBA00022989"/>
    </source>
</evidence>
<dbReference type="InterPro" id="IPR006741">
    <property type="entry name" value="AgrB"/>
</dbReference>
<dbReference type="GO" id="GO:0006508">
    <property type="term" value="P:proteolysis"/>
    <property type="evidence" value="ECO:0007669"/>
    <property type="project" value="UniProtKB-KW"/>
</dbReference>
<dbReference type="GO" id="GO:0008233">
    <property type="term" value="F:peptidase activity"/>
    <property type="evidence" value="ECO:0007669"/>
    <property type="project" value="UniProtKB-KW"/>
</dbReference>
<keyword evidence="2" id="KW-0673">Quorum sensing</keyword>
<evidence type="ECO:0000256" key="2">
    <source>
        <dbReference type="ARBA" id="ARBA00022654"/>
    </source>
</evidence>
<protein>
    <recommendedName>
        <fullName evidence="11">Accessory gene regulator protein</fullName>
    </recommendedName>
</protein>
<evidence type="ECO:0000313" key="9">
    <source>
        <dbReference type="EMBL" id="MZK18875.1"/>
    </source>
</evidence>
<feature type="transmembrane region" description="Helical" evidence="8">
    <location>
        <begin position="42"/>
        <end position="67"/>
    </location>
</feature>
<evidence type="ECO:0000313" key="10">
    <source>
        <dbReference type="Proteomes" id="UP000446719"/>
    </source>
</evidence>
<evidence type="ECO:0000256" key="3">
    <source>
        <dbReference type="ARBA" id="ARBA00022670"/>
    </source>
</evidence>
<evidence type="ECO:0000256" key="8">
    <source>
        <dbReference type="SAM" id="Phobius"/>
    </source>
</evidence>
<dbReference type="EMBL" id="WWSB01000018">
    <property type="protein sequence ID" value="MZK18875.1"/>
    <property type="molecule type" value="Genomic_DNA"/>
</dbReference>
<keyword evidence="4 8" id="KW-0812">Transmembrane</keyword>
<reference evidence="9 10" key="1">
    <citation type="journal article" date="2019" name="Nat. Med.">
        <title>A library of human gut bacterial isolates paired with longitudinal multiomics data enables mechanistic microbiome research.</title>
        <authorList>
            <person name="Poyet M."/>
            <person name="Groussin M."/>
            <person name="Gibbons S.M."/>
            <person name="Avila-Pacheco J."/>
            <person name="Jiang X."/>
            <person name="Kearney S.M."/>
            <person name="Perrotta A.R."/>
            <person name="Berdy B."/>
            <person name="Zhao S."/>
            <person name="Lieberman T.D."/>
            <person name="Swanson P.K."/>
            <person name="Smith M."/>
            <person name="Roesemann S."/>
            <person name="Alexander J.E."/>
            <person name="Rich S.A."/>
            <person name="Livny J."/>
            <person name="Vlamakis H."/>
            <person name="Clish C."/>
            <person name="Bullock K."/>
            <person name="Deik A."/>
            <person name="Scott J."/>
            <person name="Pierce K.A."/>
            <person name="Xavier R.J."/>
            <person name="Alm E.J."/>
        </authorList>
    </citation>
    <scope>NUCLEOTIDE SEQUENCE [LARGE SCALE GENOMIC DNA]</scope>
    <source>
        <strain evidence="9 10">BIOML-A7</strain>
    </source>
</reference>
<evidence type="ECO:0000256" key="7">
    <source>
        <dbReference type="ARBA" id="ARBA00023136"/>
    </source>
</evidence>
<evidence type="ECO:0000256" key="1">
    <source>
        <dbReference type="ARBA" id="ARBA00022475"/>
    </source>
</evidence>
<dbReference type="RefSeq" id="WP_161159685.1">
    <property type="nucleotide sequence ID" value="NZ_JBCPDW010000008.1"/>
</dbReference>
<comment type="caution">
    <text evidence="9">The sequence shown here is derived from an EMBL/GenBank/DDBJ whole genome shotgun (WGS) entry which is preliminary data.</text>
</comment>
<dbReference type="Proteomes" id="UP000446719">
    <property type="component" value="Unassembled WGS sequence"/>
</dbReference>
<dbReference type="GO" id="GO:0009372">
    <property type="term" value="P:quorum sensing"/>
    <property type="evidence" value="ECO:0007669"/>
    <property type="project" value="UniProtKB-KW"/>
</dbReference>
<gene>
    <name evidence="9" type="ORF">GT565_12305</name>
</gene>
<evidence type="ECO:0000256" key="5">
    <source>
        <dbReference type="ARBA" id="ARBA00022801"/>
    </source>
</evidence>
<dbReference type="Pfam" id="PF04647">
    <property type="entry name" value="AgrB"/>
    <property type="match status" value="1"/>
</dbReference>
<evidence type="ECO:0008006" key="11">
    <source>
        <dbReference type="Google" id="ProtNLM"/>
    </source>
</evidence>
<dbReference type="AlphaFoldDB" id="A0A845KNP0"/>
<feature type="transmembrane region" description="Helical" evidence="8">
    <location>
        <begin position="106"/>
        <end position="124"/>
    </location>
</feature>
<keyword evidence="7 8" id="KW-0472">Membrane</keyword>
<organism evidence="9 10">
    <name type="scientific">Dorea longicatena</name>
    <dbReference type="NCBI Taxonomy" id="88431"/>
    <lineage>
        <taxon>Bacteria</taxon>
        <taxon>Bacillati</taxon>
        <taxon>Bacillota</taxon>
        <taxon>Clostridia</taxon>
        <taxon>Lachnospirales</taxon>
        <taxon>Lachnospiraceae</taxon>
        <taxon>Dorea</taxon>
    </lineage>
</organism>
<keyword evidence="1" id="KW-1003">Cell membrane</keyword>
<feature type="transmembrane region" description="Helical" evidence="8">
    <location>
        <begin position="145"/>
        <end position="171"/>
    </location>
</feature>
<keyword evidence="3" id="KW-0645">Protease</keyword>
<feature type="transmembrane region" description="Helical" evidence="8">
    <location>
        <begin position="79"/>
        <end position="100"/>
    </location>
</feature>
<proteinExistence type="predicted"/>
<keyword evidence="6 8" id="KW-1133">Transmembrane helix</keyword>
<dbReference type="GO" id="GO:0016020">
    <property type="term" value="C:membrane"/>
    <property type="evidence" value="ECO:0007669"/>
    <property type="project" value="InterPro"/>
</dbReference>
<dbReference type="SMART" id="SM00793">
    <property type="entry name" value="AgrB"/>
    <property type="match status" value="1"/>
</dbReference>
<name>A0A845KNP0_9FIRM</name>
<accession>A0A845KNP0</accession>